<dbReference type="AlphaFoldDB" id="A0A5B7K5P5"/>
<reference evidence="2 3" key="1">
    <citation type="submission" date="2019-05" db="EMBL/GenBank/DDBJ databases">
        <title>Another draft genome of Portunus trituberculatus and its Hox gene families provides insights of decapod evolution.</title>
        <authorList>
            <person name="Jeong J.-H."/>
            <person name="Song I."/>
            <person name="Kim S."/>
            <person name="Choi T."/>
            <person name="Kim D."/>
            <person name="Ryu S."/>
            <person name="Kim W."/>
        </authorList>
    </citation>
    <scope>NUCLEOTIDE SEQUENCE [LARGE SCALE GENOMIC DNA]</scope>
    <source>
        <tissue evidence="2">Muscle</tissue>
    </source>
</reference>
<protein>
    <submittedName>
        <fullName evidence="2">Uncharacterized protein</fullName>
    </submittedName>
</protein>
<dbReference type="EMBL" id="VSRR010120716">
    <property type="protein sequence ID" value="MPC99964.1"/>
    <property type="molecule type" value="Genomic_DNA"/>
</dbReference>
<feature type="region of interest" description="Disordered" evidence="1">
    <location>
        <begin position="1"/>
        <end position="99"/>
    </location>
</feature>
<evidence type="ECO:0000313" key="3">
    <source>
        <dbReference type="Proteomes" id="UP000324222"/>
    </source>
</evidence>
<proteinExistence type="predicted"/>
<feature type="compositionally biased region" description="Pro residues" evidence="1">
    <location>
        <begin position="59"/>
        <end position="69"/>
    </location>
</feature>
<feature type="compositionally biased region" description="Low complexity" evidence="1">
    <location>
        <begin position="70"/>
        <end position="79"/>
    </location>
</feature>
<dbReference type="Proteomes" id="UP000324222">
    <property type="component" value="Unassembled WGS sequence"/>
</dbReference>
<organism evidence="2 3">
    <name type="scientific">Portunus trituberculatus</name>
    <name type="common">Swimming crab</name>
    <name type="synonym">Neptunus trituberculatus</name>
    <dbReference type="NCBI Taxonomy" id="210409"/>
    <lineage>
        <taxon>Eukaryota</taxon>
        <taxon>Metazoa</taxon>
        <taxon>Ecdysozoa</taxon>
        <taxon>Arthropoda</taxon>
        <taxon>Crustacea</taxon>
        <taxon>Multicrustacea</taxon>
        <taxon>Malacostraca</taxon>
        <taxon>Eumalacostraca</taxon>
        <taxon>Eucarida</taxon>
        <taxon>Decapoda</taxon>
        <taxon>Pleocyemata</taxon>
        <taxon>Brachyura</taxon>
        <taxon>Eubrachyura</taxon>
        <taxon>Portunoidea</taxon>
        <taxon>Portunidae</taxon>
        <taxon>Portuninae</taxon>
        <taxon>Portunus</taxon>
    </lineage>
</organism>
<comment type="caution">
    <text evidence="2">The sequence shown here is derived from an EMBL/GenBank/DDBJ whole genome shotgun (WGS) entry which is preliminary data.</text>
</comment>
<evidence type="ECO:0000313" key="2">
    <source>
        <dbReference type="EMBL" id="MPC99964.1"/>
    </source>
</evidence>
<keyword evidence="3" id="KW-1185">Reference proteome</keyword>
<gene>
    <name evidence="2" type="ORF">E2C01_095411</name>
</gene>
<sequence length="99" mass="10303">MAVRLAGWHPRLRTWPGPAATNASPLPPGYGGREHTMLRRTITQSGPQGTPGILTDISPLPPHPLPPSSCCPSLPAFPCRSPHGKAAAQRTQEAGIAAG</sequence>
<name>A0A5B7K5P5_PORTR</name>
<accession>A0A5B7K5P5</accession>
<evidence type="ECO:0000256" key="1">
    <source>
        <dbReference type="SAM" id="MobiDB-lite"/>
    </source>
</evidence>